<evidence type="ECO:0000313" key="2">
    <source>
        <dbReference type="EMBL" id="EFW29982.1"/>
    </source>
</evidence>
<dbReference type="EMBL" id="AECV01000014">
    <property type="protein sequence ID" value="EFW29982.1"/>
    <property type="molecule type" value="Genomic_DNA"/>
</dbReference>
<name>E7N1L1_9FIRM</name>
<dbReference type="Proteomes" id="UP000004633">
    <property type="component" value="Unassembled WGS sequence"/>
</dbReference>
<comment type="caution">
    <text evidence="2">The sequence shown here is derived from an EMBL/GenBank/DDBJ whole genome shotgun (WGS) entry which is preliminary data.</text>
</comment>
<dbReference type="PANTHER" id="PTHR37423:SF2">
    <property type="entry name" value="MEMBRANE-BOUND LYTIC MUREIN TRANSGLYCOSYLASE C"/>
    <property type="match status" value="1"/>
</dbReference>
<organism evidence="2 3">
    <name type="scientific">Selenomonas artemidis F0399</name>
    <dbReference type="NCBI Taxonomy" id="749551"/>
    <lineage>
        <taxon>Bacteria</taxon>
        <taxon>Bacillati</taxon>
        <taxon>Bacillota</taxon>
        <taxon>Negativicutes</taxon>
        <taxon>Selenomonadales</taxon>
        <taxon>Selenomonadaceae</taxon>
        <taxon>Selenomonas</taxon>
    </lineage>
</organism>
<accession>E7N1L1</accession>
<dbReference type="InterPro" id="IPR023346">
    <property type="entry name" value="Lysozyme-like_dom_sf"/>
</dbReference>
<dbReference type="Pfam" id="PF01464">
    <property type="entry name" value="SLT"/>
    <property type="match status" value="1"/>
</dbReference>
<proteinExistence type="predicted"/>
<dbReference type="HOGENOM" id="CLU_065765_7_0_9"/>
<keyword evidence="3" id="KW-1185">Reference proteome</keyword>
<evidence type="ECO:0000313" key="3">
    <source>
        <dbReference type="Proteomes" id="UP000004633"/>
    </source>
</evidence>
<protein>
    <submittedName>
        <fullName evidence="2">Transglycosylase SLT domain protein</fullName>
    </submittedName>
</protein>
<feature type="domain" description="Transglycosylase SLT" evidence="1">
    <location>
        <begin position="47"/>
        <end position="160"/>
    </location>
</feature>
<reference evidence="2 3" key="1">
    <citation type="submission" date="2010-08" db="EMBL/GenBank/DDBJ databases">
        <authorList>
            <person name="Weinstock G."/>
            <person name="Sodergren E."/>
            <person name="Clifton S."/>
            <person name="Fulton L."/>
            <person name="Fulton B."/>
            <person name="Courtney L."/>
            <person name="Fronick C."/>
            <person name="Harrison M."/>
            <person name="Strong C."/>
            <person name="Farmer C."/>
            <person name="Delahaunty K."/>
            <person name="Markovic C."/>
            <person name="Hall O."/>
            <person name="Minx P."/>
            <person name="Tomlinson C."/>
            <person name="Mitreva M."/>
            <person name="Hou S."/>
            <person name="Chen J."/>
            <person name="Wollam A."/>
            <person name="Pepin K.H."/>
            <person name="Johnson M."/>
            <person name="Bhonagiri V."/>
            <person name="Zhang X."/>
            <person name="Suruliraj S."/>
            <person name="Warren W."/>
            <person name="Chinwalla A."/>
            <person name="Mardis E.R."/>
            <person name="Wilson R.K."/>
        </authorList>
    </citation>
    <scope>NUCLEOTIDE SEQUENCE [LARGE SCALE GENOMIC DNA]</scope>
    <source>
        <strain evidence="2 3">F0399</strain>
    </source>
</reference>
<dbReference type="CDD" id="cd16896">
    <property type="entry name" value="LT_Slt70-like"/>
    <property type="match status" value="1"/>
</dbReference>
<dbReference type="AlphaFoldDB" id="E7N1L1"/>
<dbReference type="InterPro" id="IPR008258">
    <property type="entry name" value="Transglycosylase_SLT_dom_1"/>
</dbReference>
<gene>
    <name evidence="2" type="ORF">HMPREF9555_00866</name>
</gene>
<sequence>MRPFRNTRRGLWLLLRAAVVAAVAFALVGGWSFVERSYIYPYDYRSYIETSAAQQRLDPFLVAAVIKNESKFRSDAASDGGAVGLMQLMPQTAAWIAGRLGEPFTEDYLYDPALNIRYGAWYLAELLQEFRGNEILALAAYNAGRGNVRDWMERYRWTDAFDEIDAIPYPETRLYVRAVLEDRAQYKRLYEE</sequence>
<dbReference type="STRING" id="749551.HMPREF9555_00866"/>
<evidence type="ECO:0000259" key="1">
    <source>
        <dbReference type="Pfam" id="PF01464"/>
    </source>
</evidence>
<dbReference type="PANTHER" id="PTHR37423">
    <property type="entry name" value="SOLUBLE LYTIC MUREIN TRANSGLYCOSYLASE-RELATED"/>
    <property type="match status" value="1"/>
</dbReference>
<dbReference type="RefSeq" id="WP_009349541.1">
    <property type="nucleotide sequence ID" value="NZ_GL638136.1"/>
</dbReference>
<dbReference type="SUPFAM" id="SSF53955">
    <property type="entry name" value="Lysozyme-like"/>
    <property type="match status" value="1"/>
</dbReference>
<dbReference type="Gene3D" id="1.10.530.10">
    <property type="match status" value="1"/>
</dbReference>